<name>A0A6J2X5X5_SITOR</name>
<dbReference type="RefSeq" id="XP_030746573.1">
    <property type="nucleotide sequence ID" value="XM_030890713.1"/>
</dbReference>
<dbReference type="InParanoid" id="A0A6J2X5X5"/>
<gene>
    <name evidence="3" type="primary">LOC115875293</name>
</gene>
<accession>A0A6J2X5X5</accession>
<organism evidence="2 3">
    <name type="scientific">Sitophilus oryzae</name>
    <name type="common">Rice weevil</name>
    <name type="synonym">Curculio oryzae</name>
    <dbReference type="NCBI Taxonomy" id="7048"/>
    <lineage>
        <taxon>Eukaryota</taxon>
        <taxon>Metazoa</taxon>
        <taxon>Ecdysozoa</taxon>
        <taxon>Arthropoda</taxon>
        <taxon>Hexapoda</taxon>
        <taxon>Insecta</taxon>
        <taxon>Pterygota</taxon>
        <taxon>Neoptera</taxon>
        <taxon>Endopterygota</taxon>
        <taxon>Coleoptera</taxon>
        <taxon>Polyphaga</taxon>
        <taxon>Cucujiformia</taxon>
        <taxon>Curculionidae</taxon>
        <taxon>Dryophthorinae</taxon>
        <taxon>Sitophilus</taxon>
    </lineage>
</organism>
<protein>
    <submittedName>
        <fullName evidence="3">Uncharacterized protein LOC115875293</fullName>
    </submittedName>
</protein>
<keyword evidence="2" id="KW-1185">Reference proteome</keyword>
<reference evidence="3" key="1">
    <citation type="submission" date="2025-08" db="UniProtKB">
        <authorList>
            <consortium name="RefSeq"/>
        </authorList>
    </citation>
    <scope>IDENTIFICATION</scope>
    <source>
        <tissue evidence="3">Gonads</tissue>
    </source>
</reference>
<dbReference type="KEGG" id="soy:115875293"/>
<dbReference type="AlphaFoldDB" id="A0A6J2X5X5"/>
<dbReference type="OrthoDB" id="425681at2759"/>
<feature type="compositionally biased region" description="Basic and acidic residues" evidence="1">
    <location>
        <begin position="221"/>
        <end position="231"/>
    </location>
</feature>
<proteinExistence type="predicted"/>
<feature type="region of interest" description="Disordered" evidence="1">
    <location>
        <begin position="221"/>
        <end position="243"/>
    </location>
</feature>
<dbReference type="GeneID" id="115875293"/>
<dbReference type="Proteomes" id="UP000504635">
    <property type="component" value="Unplaced"/>
</dbReference>
<dbReference type="PANTHER" id="PTHR47027:SF25">
    <property type="entry name" value="REVERSE TRANSCRIPTASE DOMAIN-CONTAINING PROTEIN"/>
    <property type="match status" value="1"/>
</dbReference>
<dbReference type="PANTHER" id="PTHR47027">
    <property type="entry name" value="REVERSE TRANSCRIPTASE DOMAIN-CONTAINING PROTEIN"/>
    <property type="match status" value="1"/>
</dbReference>
<sequence length="243" mass="28268">MSKSIDIIPSYLSERRIIIEAEGLQKTVMVNSGVPQGSETLDLDGNIETGSCSKYTYLGTQIDYTGRTESEVEERILKGKKVIGCLNSVLWSKHISYEKKHTIYNSIFKSIVLYGCETWQLTSRMEQRLLALEMDFWRRSAGISRMERVANIKIREIMHVQQTIINEIEKRQLVWYGHVERMSEDRIPKKVLKWIPSESRKKGRPKATWIGGIHKAMSERNLHPGDWENRKGWQLSTGRRRTL</sequence>
<evidence type="ECO:0000313" key="2">
    <source>
        <dbReference type="Proteomes" id="UP000504635"/>
    </source>
</evidence>
<evidence type="ECO:0000313" key="3">
    <source>
        <dbReference type="RefSeq" id="XP_030746573.1"/>
    </source>
</evidence>
<evidence type="ECO:0000256" key="1">
    <source>
        <dbReference type="SAM" id="MobiDB-lite"/>
    </source>
</evidence>